<dbReference type="SUPFAM" id="SSF53448">
    <property type="entry name" value="Nucleotide-diphospho-sugar transferases"/>
    <property type="match status" value="1"/>
</dbReference>
<dbReference type="InterPro" id="IPR001173">
    <property type="entry name" value="Glyco_trans_2-like"/>
</dbReference>
<comment type="similarity">
    <text evidence="1">Belongs to the glycosyltransferase 2 family.</text>
</comment>
<dbReference type="KEGG" id="dco:SAMEA4475696_2166"/>
<evidence type="ECO:0000256" key="1">
    <source>
        <dbReference type="ARBA" id="ARBA00006739"/>
    </source>
</evidence>
<dbReference type="PANTHER" id="PTHR43685">
    <property type="entry name" value="GLYCOSYLTRANSFERASE"/>
    <property type="match status" value="1"/>
</dbReference>
<dbReference type="STRING" id="1121387.GCA_000429885_00534"/>
<dbReference type="OrthoDB" id="7665907at2"/>
<organism evidence="5 6">
    <name type="scientific">Dermatophilus congolensis</name>
    <dbReference type="NCBI Taxonomy" id="1863"/>
    <lineage>
        <taxon>Bacteria</taxon>
        <taxon>Bacillati</taxon>
        <taxon>Actinomycetota</taxon>
        <taxon>Actinomycetes</taxon>
        <taxon>Micrococcales</taxon>
        <taxon>Dermatophilaceae</taxon>
        <taxon>Dermatophilus</taxon>
    </lineage>
</organism>
<gene>
    <name evidence="5" type="ORF">SAMEA4475696_02166</name>
</gene>
<evidence type="ECO:0000256" key="3">
    <source>
        <dbReference type="ARBA" id="ARBA00022679"/>
    </source>
</evidence>
<accession>A0A239VSA3</accession>
<dbReference type="Pfam" id="PF00535">
    <property type="entry name" value="Glycos_transf_2"/>
    <property type="match status" value="1"/>
</dbReference>
<dbReference type="CDD" id="cd00761">
    <property type="entry name" value="Glyco_tranf_GTA_type"/>
    <property type="match status" value="1"/>
</dbReference>
<evidence type="ECO:0000259" key="4">
    <source>
        <dbReference type="Pfam" id="PF00535"/>
    </source>
</evidence>
<dbReference type="Gene3D" id="3.90.550.10">
    <property type="entry name" value="Spore Coat Polysaccharide Biosynthesis Protein SpsA, Chain A"/>
    <property type="match status" value="1"/>
</dbReference>
<keyword evidence="6" id="KW-1185">Reference proteome</keyword>
<dbReference type="RefSeq" id="WP_084440865.1">
    <property type="nucleotide sequence ID" value="NZ_JAAFNI010000001.1"/>
</dbReference>
<sequence>MPRLTVLMPVRNGQRYLPTALSSLATTLPRDAHVHIMDDGSSDSTPALLAAAAERDNRFIIHRHDHGHGVANSLNELARASDSDYIARMDADDIVMVGRWNLSRLALRNADFVFTTSLHINATGNITGVDQPGRFSAAATPFHLLLGSMLVHPSVTMRRSAFDALGGYTDVPAEDYELWLRAAANGYRLVRTALPGLKYRRHDEQVTATSPWSNPDPDSPMFTAYGSLLDYTLGHRQEGWRAVFASALGRTPLTPEETTWTHAMQQDIIDTVQRQLNPHDAALVMWRARREWRRADQRSTQNHNA</sequence>
<dbReference type="InterPro" id="IPR050834">
    <property type="entry name" value="Glycosyltransf_2"/>
</dbReference>
<name>A0A239VSA3_9MICO</name>
<evidence type="ECO:0000256" key="2">
    <source>
        <dbReference type="ARBA" id="ARBA00022676"/>
    </source>
</evidence>
<dbReference type="InterPro" id="IPR029044">
    <property type="entry name" value="Nucleotide-diphossugar_trans"/>
</dbReference>
<feature type="domain" description="Glycosyltransferase 2-like" evidence="4">
    <location>
        <begin position="5"/>
        <end position="129"/>
    </location>
</feature>
<reference evidence="5 6" key="1">
    <citation type="submission" date="2017-06" db="EMBL/GenBank/DDBJ databases">
        <authorList>
            <consortium name="Pathogen Informatics"/>
        </authorList>
    </citation>
    <scope>NUCLEOTIDE SEQUENCE [LARGE SCALE GENOMIC DNA]</scope>
    <source>
        <strain evidence="5 6">NCTC13039</strain>
    </source>
</reference>
<dbReference type="EMBL" id="LT906453">
    <property type="protein sequence ID" value="SNV25012.1"/>
    <property type="molecule type" value="Genomic_DNA"/>
</dbReference>
<dbReference type="GeneID" id="63460342"/>
<protein>
    <submittedName>
        <fullName evidence="5">N-glycosyltransferase</fullName>
    </submittedName>
</protein>
<keyword evidence="2" id="KW-0328">Glycosyltransferase</keyword>
<keyword evidence="3 5" id="KW-0808">Transferase</keyword>
<dbReference type="AlphaFoldDB" id="A0A239VSA3"/>
<proteinExistence type="inferred from homology"/>
<evidence type="ECO:0000313" key="5">
    <source>
        <dbReference type="EMBL" id="SNV25012.1"/>
    </source>
</evidence>
<dbReference type="GO" id="GO:0016757">
    <property type="term" value="F:glycosyltransferase activity"/>
    <property type="evidence" value="ECO:0007669"/>
    <property type="project" value="UniProtKB-KW"/>
</dbReference>
<evidence type="ECO:0000313" key="6">
    <source>
        <dbReference type="Proteomes" id="UP000242637"/>
    </source>
</evidence>
<dbReference type="Proteomes" id="UP000242637">
    <property type="component" value="Chromosome 1"/>
</dbReference>
<dbReference type="PANTHER" id="PTHR43685:SF5">
    <property type="entry name" value="GLYCOSYLTRANSFERASE EPSE-RELATED"/>
    <property type="match status" value="1"/>
</dbReference>